<reference evidence="2" key="1">
    <citation type="submission" date="2018-06" db="EMBL/GenBank/DDBJ databases">
        <authorList>
            <person name="Zhirakovskaya E."/>
        </authorList>
    </citation>
    <scope>NUCLEOTIDE SEQUENCE</scope>
</reference>
<feature type="domain" description="Secretion system C-terminal sorting" evidence="1">
    <location>
        <begin position="88"/>
        <end position="163"/>
    </location>
</feature>
<dbReference type="NCBIfam" id="TIGR04183">
    <property type="entry name" value="Por_Secre_tail"/>
    <property type="match status" value="1"/>
</dbReference>
<proteinExistence type="predicted"/>
<evidence type="ECO:0000259" key="1">
    <source>
        <dbReference type="Pfam" id="PF18962"/>
    </source>
</evidence>
<gene>
    <name evidence="2" type="ORF">MNBD_BACTEROID06-1273</name>
</gene>
<sequence>MEKIIFFFVFIVSSTLGLNAQSVEQKVINSSGNHFENDNQVTVSMGEAIIGHIKTTNYHVSVGFIQPFSLEAELVNGLEDELLAKVEIYPNPTTKYVNLKVSSLDAISSKINGVVYNETGIAVKEFVLETRGHIQQVDFSNLPGGVYMLKLSNKSRNNVYRIIKK</sequence>
<dbReference type="InterPro" id="IPR026444">
    <property type="entry name" value="Secre_tail"/>
</dbReference>
<dbReference type="AlphaFoldDB" id="A0A3B0V4R4"/>
<accession>A0A3B0V4R4</accession>
<organism evidence="2">
    <name type="scientific">hydrothermal vent metagenome</name>
    <dbReference type="NCBI Taxonomy" id="652676"/>
    <lineage>
        <taxon>unclassified sequences</taxon>
        <taxon>metagenomes</taxon>
        <taxon>ecological metagenomes</taxon>
    </lineage>
</organism>
<evidence type="ECO:0000313" key="2">
    <source>
        <dbReference type="EMBL" id="VAW26946.1"/>
    </source>
</evidence>
<dbReference type="Pfam" id="PF18962">
    <property type="entry name" value="Por_Secre_tail"/>
    <property type="match status" value="1"/>
</dbReference>
<name>A0A3B0V4R4_9ZZZZ</name>
<protein>
    <recommendedName>
        <fullName evidence="1">Secretion system C-terminal sorting domain-containing protein</fullName>
    </recommendedName>
</protein>
<dbReference type="EMBL" id="UOES01000162">
    <property type="protein sequence ID" value="VAW26946.1"/>
    <property type="molecule type" value="Genomic_DNA"/>
</dbReference>